<evidence type="ECO:0000256" key="1">
    <source>
        <dbReference type="ARBA" id="ARBA00007150"/>
    </source>
</evidence>
<evidence type="ECO:0000313" key="9">
    <source>
        <dbReference type="EMBL" id="MBK6301894.1"/>
    </source>
</evidence>
<comment type="catalytic activity">
    <reaction evidence="7">
        <text>L-cysteinyl-[prolipoprotein] + a 1,2-diacyl-sn-glycero-3-phospho-(1'-sn-glycerol) = an S-1,2-diacyl-sn-glyceryl-L-cysteinyl-[prolipoprotein] + sn-glycerol 1-phosphate + H(+)</text>
        <dbReference type="Rhea" id="RHEA:56712"/>
        <dbReference type="Rhea" id="RHEA-COMP:14679"/>
        <dbReference type="Rhea" id="RHEA-COMP:14680"/>
        <dbReference type="ChEBI" id="CHEBI:15378"/>
        <dbReference type="ChEBI" id="CHEBI:29950"/>
        <dbReference type="ChEBI" id="CHEBI:57685"/>
        <dbReference type="ChEBI" id="CHEBI:64716"/>
        <dbReference type="ChEBI" id="CHEBI:140658"/>
        <dbReference type="EC" id="2.5.1.145"/>
    </reaction>
</comment>
<evidence type="ECO:0000313" key="10">
    <source>
        <dbReference type="Proteomes" id="UP000718281"/>
    </source>
</evidence>
<protein>
    <recommendedName>
        <fullName evidence="7">Phosphatidylglycerol--prolipoprotein diacylglyceryl transferase</fullName>
        <ecNumber evidence="7">2.5.1.145</ecNumber>
    </recommendedName>
</protein>
<evidence type="ECO:0000256" key="7">
    <source>
        <dbReference type="HAMAP-Rule" id="MF_01147"/>
    </source>
</evidence>
<dbReference type="GO" id="GO:0008961">
    <property type="term" value="F:phosphatidylglycerol-prolipoprotein diacylglyceryl transferase activity"/>
    <property type="evidence" value="ECO:0007669"/>
    <property type="project" value="UniProtKB-UniRule"/>
</dbReference>
<evidence type="ECO:0000256" key="4">
    <source>
        <dbReference type="ARBA" id="ARBA00022692"/>
    </source>
</evidence>
<gene>
    <name evidence="7" type="primary">lgt</name>
    <name evidence="9" type="ORF">IPF40_12940</name>
</gene>
<reference evidence="9 10" key="1">
    <citation type="submission" date="2020-10" db="EMBL/GenBank/DDBJ databases">
        <title>Connecting structure to function with the recovery of over 1000 high-quality activated sludge metagenome-assembled genomes encoding full-length rRNA genes using long-read sequencing.</title>
        <authorList>
            <person name="Singleton C.M."/>
            <person name="Petriglieri F."/>
            <person name="Kristensen J.M."/>
            <person name="Kirkegaard R.H."/>
            <person name="Michaelsen T.Y."/>
            <person name="Andersen M.H."/>
            <person name="Karst S.M."/>
            <person name="Dueholm M.S."/>
            <person name="Nielsen P.H."/>
            <person name="Albertsen M."/>
        </authorList>
    </citation>
    <scope>NUCLEOTIDE SEQUENCE [LARGE SCALE GENOMIC DNA]</scope>
    <source>
        <strain evidence="9">AalE_18-Q3-R2-46_BAT3C.188</strain>
    </source>
</reference>
<keyword evidence="4 7" id="KW-0812">Transmembrane</keyword>
<dbReference type="EC" id="2.5.1.145" evidence="7"/>
<feature type="transmembrane region" description="Helical" evidence="7">
    <location>
        <begin position="122"/>
        <end position="141"/>
    </location>
</feature>
<comment type="caution">
    <text evidence="9">The sequence shown here is derived from an EMBL/GenBank/DDBJ whole genome shotgun (WGS) entry which is preliminary data.</text>
</comment>
<evidence type="ECO:0000256" key="2">
    <source>
        <dbReference type="ARBA" id="ARBA00022475"/>
    </source>
</evidence>
<feature type="binding site" evidence="7">
    <location>
        <position position="143"/>
    </location>
    <ligand>
        <name>a 1,2-diacyl-sn-glycero-3-phospho-(1'-sn-glycerol)</name>
        <dbReference type="ChEBI" id="CHEBI:64716"/>
    </ligand>
</feature>
<feature type="transmembrane region" description="Helical" evidence="7">
    <location>
        <begin position="93"/>
        <end position="115"/>
    </location>
</feature>
<dbReference type="GO" id="GO:0005886">
    <property type="term" value="C:plasma membrane"/>
    <property type="evidence" value="ECO:0007669"/>
    <property type="project" value="UniProtKB-SubCell"/>
</dbReference>
<feature type="transmembrane region" description="Helical" evidence="7">
    <location>
        <begin position="252"/>
        <end position="268"/>
    </location>
</feature>
<feature type="region of interest" description="Disordered" evidence="8">
    <location>
        <begin position="279"/>
        <end position="318"/>
    </location>
</feature>
<keyword evidence="9" id="KW-0328">Glycosyltransferase</keyword>
<dbReference type="AlphaFoldDB" id="A0A935CEG7"/>
<feature type="compositionally biased region" description="Polar residues" evidence="8">
    <location>
        <begin position="307"/>
        <end position="318"/>
    </location>
</feature>
<keyword evidence="3 7" id="KW-0808">Transferase</keyword>
<dbReference type="Pfam" id="PF01790">
    <property type="entry name" value="LGT"/>
    <property type="match status" value="1"/>
</dbReference>
<keyword evidence="5 7" id="KW-1133">Transmembrane helix</keyword>
<organism evidence="9 10">
    <name type="scientific">Candidatus Phosphoribacter hodrii</name>
    <dbReference type="NCBI Taxonomy" id="2953743"/>
    <lineage>
        <taxon>Bacteria</taxon>
        <taxon>Bacillati</taxon>
        <taxon>Actinomycetota</taxon>
        <taxon>Actinomycetes</taxon>
        <taxon>Micrococcales</taxon>
        <taxon>Dermatophilaceae</taxon>
        <taxon>Candidatus Phosphoribacter</taxon>
    </lineage>
</organism>
<feature type="transmembrane region" description="Helical" evidence="7">
    <location>
        <begin position="193"/>
        <end position="210"/>
    </location>
</feature>
<keyword evidence="6 7" id="KW-0472">Membrane</keyword>
<feature type="transmembrane region" description="Helical" evidence="7">
    <location>
        <begin position="23"/>
        <end position="41"/>
    </location>
</feature>
<dbReference type="NCBIfam" id="TIGR00544">
    <property type="entry name" value="lgt"/>
    <property type="match status" value="1"/>
</dbReference>
<name>A0A935CEG7_9MICO</name>
<comment type="subcellular location">
    <subcellularLocation>
        <location evidence="7">Cell membrane</location>
        <topology evidence="7">Multi-pass membrane protein</topology>
    </subcellularLocation>
</comment>
<evidence type="ECO:0000256" key="5">
    <source>
        <dbReference type="ARBA" id="ARBA00022989"/>
    </source>
</evidence>
<evidence type="ECO:0000256" key="6">
    <source>
        <dbReference type="ARBA" id="ARBA00023136"/>
    </source>
</evidence>
<dbReference type="HAMAP" id="MF_01147">
    <property type="entry name" value="Lgt"/>
    <property type="match status" value="1"/>
</dbReference>
<dbReference type="PANTHER" id="PTHR30589:SF0">
    <property type="entry name" value="PHOSPHATIDYLGLYCEROL--PROLIPOPROTEIN DIACYLGLYCERYL TRANSFERASE"/>
    <property type="match status" value="1"/>
</dbReference>
<dbReference type="PANTHER" id="PTHR30589">
    <property type="entry name" value="PROLIPOPROTEIN DIACYLGLYCERYL TRANSFERASE"/>
    <property type="match status" value="1"/>
</dbReference>
<dbReference type="InterPro" id="IPR001640">
    <property type="entry name" value="Lgt"/>
</dbReference>
<dbReference type="GO" id="GO:0042158">
    <property type="term" value="P:lipoprotein biosynthetic process"/>
    <property type="evidence" value="ECO:0007669"/>
    <property type="project" value="UniProtKB-UniRule"/>
</dbReference>
<accession>A0A935CEG7</accession>
<keyword evidence="2 7" id="KW-1003">Cell membrane</keyword>
<comment type="similarity">
    <text evidence="1 7">Belongs to the Lgt family.</text>
</comment>
<dbReference type="PROSITE" id="PS01311">
    <property type="entry name" value="LGT"/>
    <property type="match status" value="1"/>
</dbReference>
<feature type="transmembrane region" description="Helical" evidence="7">
    <location>
        <begin position="222"/>
        <end position="240"/>
    </location>
</feature>
<proteinExistence type="inferred from homology"/>
<dbReference type="Proteomes" id="UP000718281">
    <property type="component" value="Unassembled WGS sequence"/>
</dbReference>
<evidence type="ECO:0000256" key="8">
    <source>
        <dbReference type="SAM" id="MobiDB-lite"/>
    </source>
</evidence>
<dbReference type="EMBL" id="JADIXZ010000006">
    <property type="protein sequence ID" value="MBK6301894.1"/>
    <property type="molecule type" value="Genomic_DNA"/>
</dbReference>
<sequence length="318" mass="34583">MATLVTEIPSPSTGVWWLGPVPIRGYALSILLGIVVAVWVAQRRIVSRGGTAGQVLDISAWAVPFGILGGRIYHLITSPQPYFGVGGNPWAAIRIWEGGLGIWGAVALGALGAWIGCRRHGVAFGDFADAVAPGYLVAQALGRFGNWFNNEIYGPPTDLPWGLRIYEWDQQAGHAVIDSAGNPMVKGVFHPTFLYEALWCLALAAFILWFERHRRLRRGQAFALVVIGYPLGRFFIELMRTDDANRIFGQRVNVWVSLLVIALGVVLYRRTGRAVDPVEAREPVEPVEPGEPVLAGEAGEAQVSGPDAQNSPASRHTE</sequence>
<comment type="pathway">
    <text evidence="7">Protein modification; lipoprotein biosynthesis (diacylglyceryl transfer).</text>
</comment>
<evidence type="ECO:0000256" key="3">
    <source>
        <dbReference type="ARBA" id="ARBA00022679"/>
    </source>
</evidence>
<feature type="transmembrane region" description="Helical" evidence="7">
    <location>
        <begin position="53"/>
        <end position="73"/>
    </location>
</feature>
<comment type="function">
    <text evidence="7">Catalyzes the transfer of the diacylglyceryl group from phosphatidylglycerol to the sulfhydryl group of the N-terminal cysteine of a prolipoprotein, the first step in the formation of mature lipoproteins.</text>
</comment>